<accession>A0ABP0EB61</accession>
<keyword evidence="2" id="KW-0521">NADP</keyword>
<evidence type="ECO:0000256" key="4">
    <source>
        <dbReference type="RuleBase" id="RU000363"/>
    </source>
</evidence>
<proteinExistence type="inferred from homology"/>
<dbReference type="EMBL" id="OZ004254">
    <property type="protein sequence ID" value="CAK7898084.1"/>
    <property type="molecule type" value="Genomic_DNA"/>
</dbReference>
<sequence>MPQPVALVTGASSGIGYAISIELAKRGYKVYAGARRMAQLKKLEEYMIIPIELDITSLKSVQAAKDLISSQNDQLDILFNNAGVIGDGPAMEISDEAVSACMEVNFNSQIRVTREFSPLVVKAKGVIAFTGSTAGRLILPFGCVYSASKAALNAYASTLAFEVEPFGVKVVNFISGGVKTDMTRGESKPSLPTSSSYIVNGLDLLRSSRENIGTEHFMDAETYATKVVNDVEYALKGKSFLSGNYFVRFRGTSASIVKILTDYFPRGLVAFLFLNVFKLKAPFKEIEQSRK</sequence>
<dbReference type="InterPro" id="IPR002347">
    <property type="entry name" value="SDR_fam"/>
</dbReference>
<gene>
    <name evidence="5" type="primary">AYR1</name>
    <name evidence="5" type="ORF">CAAN4_B12860</name>
</gene>
<protein>
    <submittedName>
        <fullName evidence="5">NADPH-dependent 1-acyldihydroxyacetone phosphate reductase</fullName>
    </submittedName>
</protein>
<dbReference type="PANTHER" id="PTHR44169:SF6">
    <property type="entry name" value="NADPH-DEPENDENT 1-ACYLDIHYDROXYACETONE PHOSPHATE REDUCTASE"/>
    <property type="match status" value="1"/>
</dbReference>
<dbReference type="PRINTS" id="PR00081">
    <property type="entry name" value="GDHRDH"/>
</dbReference>
<name>A0ABP0EB61_9ASCO</name>
<dbReference type="Gene3D" id="3.40.50.720">
    <property type="entry name" value="NAD(P)-binding Rossmann-like Domain"/>
    <property type="match status" value="1"/>
</dbReference>
<dbReference type="PROSITE" id="PS00061">
    <property type="entry name" value="ADH_SHORT"/>
    <property type="match status" value="1"/>
</dbReference>
<dbReference type="Pfam" id="PF00106">
    <property type="entry name" value="adh_short"/>
    <property type="match status" value="1"/>
</dbReference>
<comment type="similarity">
    <text evidence="1 4">Belongs to the short-chain dehydrogenases/reductases (SDR) family.</text>
</comment>
<dbReference type="Proteomes" id="UP001497600">
    <property type="component" value="Chromosome B"/>
</dbReference>
<evidence type="ECO:0000256" key="3">
    <source>
        <dbReference type="ARBA" id="ARBA00023002"/>
    </source>
</evidence>
<evidence type="ECO:0000256" key="2">
    <source>
        <dbReference type="ARBA" id="ARBA00022857"/>
    </source>
</evidence>
<keyword evidence="6" id="KW-1185">Reference proteome</keyword>
<evidence type="ECO:0000256" key="1">
    <source>
        <dbReference type="ARBA" id="ARBA00006484"/>
    </source>
</evidence>
<reference evidence="5 6" key="1">
    <citation type="submission" date="2024-01" db="EMBL/GenBank/DDBJ databases">
        <authorList>
            <consortium name="Genoscope - CEA"/>
            <person name="William W."/>
        </authorList>
    </citation>
    <scope>NUCLEOTIDE SEQUENCE [LARGE SCALE GENOMIC DNA]</scope>
    <source>
        <strain evidence="5 6">29B2s-10</strain>
    </source>
</reference>
<evidence type="ECO:0000313" key="6">
    <source>
        <dbReference type="Proteomes" id="UP001497600"/>
    </source>
</evidence>
<organism evidence="5 6">
    <name type="scientific">[Candida] anglica</name>
    <dbReference type="NCBI Taxonomy" id="148631"/>
    <lineage>
        <taxon>Eukaryota</taxon>
        <taxon>Fungi</taxon>
        <taxon>Dikarya</taxon>
        <taxon>Ascomycota</taxon>
        <taxon>Saccharomycotina</taxon>
        <taxon>Pichiomycetes</taxon>
        <taxon>Debaryomycetaceae</taxon>
        <taxon>Kurtzmaniella</taxon>
    </lineage>
</organism>
<dbReference type="InterPro" id="IPR020904">
    <property type="entry name" value="Sc_DH/Rdtase_CS"/>
</dbReference>
<dbReference type="InterPro" id="IPR036291">
    <property type="entry name" value="NAD(P)-bd_dom_sf"/>
</dbReference>
<dbReference type="PRINTS" id="PR00080">
    <property type="entry name" value="SDRFAMILY"/>
</dbReference>
<evidence type="ECO:0000313" key="5">
    <source>
        <dbReference type="EMBL" id="CAK7898084.1"/>
    </source>
</evidence>
<keyword evidence="3" id="KW-0560">Oxidoreductase</keyword>
<dbReference type="SUPFAM" id="SSF51735">
    <property type="entry name" value="NAD(P)-binding Rossmann-fold domains"/>
    <property type="match status" value="1"/>
</dbReference>
<dbReference type="PANTHER" id="PTHR44169">
    <property type="entry name" value="NADPH-DEPENDENT 1-ACYLDIHYDROXYACETONE PHOSPHATE REDUCTASE"/>
    <property type="match status" value="1"/>
</dbReference>